<dbReference type="Proteomes" id="UP000638462">
    <property type="component" value="Unassembled WGS sequence"/>
</dbReference>
<proteinExistence type="predicted"/>
<name>A0ABQ1T3H5_9GAMM</name>
<protein>
    <submittedName>
        <fullName evidence="2">Uncharacterized protein</fullName>
    </submittedName>
</protein>
<keyword evidence="3" id="KW-1185">Reference proteome</keyword>
<keyword evidence="1" id="KW-0732">Signal</keyword>
<accession>A0ABQ1T3H5</accession>
<gene>
    <name evidence="2" type="ORF">GCM10008027_00920</name>
</gene>
<reference evidence="3" key="1">
    <citation type="journal article" date="2019" name="Int. J. Syst. Evol. Microbiol.">
        <title>The Global Catalogue of Microorganisms (GCM) 10K type strain sequencing project: providing services to taxonomists for standard genome sequencing and annotation.</title>
        <authorList>
            <consortium name="The Broad Institute Genomics Platform"/>
            <consortium name="The Broad Institute Genome Sequencing Center for Infectious Disease"/>
            <person name="Wu L."/>
            <person name="Ma J."/>
        </authorList>
    </citation>
    <scope>NUCLEOTIDE SEQUENCE [LARGE SCALE GENOMIC DNA]</scope>
    <source>
        <strain evidence="3">CGMCC 1.15394</strain>
    </source>
</reference>
<evidence type="ECO:0000256" key="1">
    <source>
        <dbReference type="SAM" id="SignalP"/>
    </source>
</evidence>
<comment type="caution">
    <text evidence="2">The sequence shown here is derived from an EMBL/GenBank/DDBJ whole genome shotgun (WGS) entry which is preliminary data.</text>
</comment>
<evidence type="ECO:0000313" key="3">
    <source>
        <dbReference type="Proteomes" id="UP000638462"/>
    </source>
</evidence>
<feature type="signal peptide" evidence="1">
    <location>
        <begin position="1"/>
        <end position="24"/>
    </location>
</feature>
<sequence>MYIKRILSVALLINALFYTSACFGQCSAKIQRIEHLFDNLQDYQTLQNQDAEKQIKVIIEGDTSCSYYLQVSSENNQQLRGQYQHIPYFIGNSTSIFNNSSVKNLAISDNTTDLRFVIAKGSIARAGQYQDSVKLVLKSQFHEVVDELDYDLDVSIPTHVALSFLGYNSANTSIDLGELIPQKEYSLLPSLQVAANTDITMTIWSEHNGKLIHELYQSSYAINYSLALTGDYVELNHAMKRRFLFTKQTDFLIPLKIKLAAFSNQAAGQYKDTIRFQVSPQVY</sequence>
<dbReference type="EMBL" id="BMIT01000001">
    <property type="protein sequence ID" value="GGE80073.1"/>
    <property type="molecule type" value="Genomic_DNA"/>
</dbReference>
<evidence type="ECO:0000313" key="2">
    <source>
        <dbReference type="EMBL" id="GGE80073.1"/>
    </source>
</evidence>
<organism evidence="2 3">
    <name type="scientific">Pseudoalteromonas gelatinilytica</name>
    <dbReference type="NCBI Taxonomy" id="1703256"/>
    <lineage>
        <taxon>Bacteria</taxon>
        <taxon>Pseudomonadati</taxon>
        <taxon>Pseudomonadota</taxon>
        <taxon>Gammaproteobacteria</taxon>
        <taxon>Alteromonadales</taxon>
        <taxon>Pseudoalteromonadaceae</taxon>
        <taxon>Pseudoalteromonas</taxon>
    </lineage>
</organism>
<dbReference type="RefSeq" id="WP_188726626.1">
    <property type="nucleotide sequence ID" value="NZ_BMIT01000001.1"/>
</dbReference>
<feature type="chain" id="PRO_5046731433" evidence="1">
    <location>
        <begin position="25"/>
        <end position="283"/>
    </location>
</feature>